<dbReference type="SUPFAM" id="SSF54909">
    <property type="entry name" value="Dimeric alpha+beta barrel"/>
    <property type="match status" value="1"/>
</dbReference>
<dbReference type="InterPro" id="IPR011008">
    <property type="entry name" value="Dimeric_a/b-barrel"/>
</dbReference>
<dbReference type="Pfam" id="PF07978">
    <property type="entry name" value="NIPSNAP"/>
    <property type="match status" value="1"/>
</dbReference>
<evidence type="ECO:0000313" key="2">
    <source>
        <dbReference type="EMBL" id="MCW6506929.1"/>
    </source>
</evidence>
<feature type="domain" description="NIPSNAP" evidence="1">
    <location>
        <begin position="23"/>
        <end position="94"/>
    </location>
</feature>
<organism evidence="2 3">
    <name type="scientific">Lichenifustis flavocetrariae</name>
    <dbReference type="NCBI Taxonomy" id="2949735"/>
    <lineage>
        <taxon>Bacteria</taxon>
        <taxon>Pseudomonadati</taxon>
        <taxon>Pseudomonadota</taxon>
        <taxon>Alphaproteobacteria</taxon>
        <taxon>Hyphomicrobiales</taxon>
        <taxon>Lichenihabitantaceae</taxon>
        <taxon>Lichenifustis</taxon>
    </lineage>
</organism>
<gene>
    <name evidence="2" type="ORF">M8523_02700</name>
</gene>
<dbReference type="InterPro" id="IPR012577">
    <property type="entry name" value="NIPSNAP"/>
</dbReference>
<name>A0AA41YQZ1_9HYPH</name>
<proteinExistence type="predicted"/>
<dbReference type="Gene3D" id="3.30.70.100">
    <property type="match status" value="1"/>
</dbReference>
<sequence length="120" mass="12977">MLLRHAGIEGEIELRLGQRGGIYEVRTYRVKPGGLAPILSAWEAAIAPARDYTDHLVTNMYALDGAPRITHIWSFESLEERARLRADAYGAGVWPPKGGPDQILDATAANALPQGSSPLA</sequence>
<dbReference type="Proteomes" id="UP001165667">
    <property type="component" value="Unassembled WGS sequence"/>
</dbReference>
<protein>
    <submittedName>
        <fullName evidence="2">NIPSNAP family protein</fullName>
    </submittedName>
</protein>
<evidence type="ECO:0000313" key="3">
    <source>
        <dbReference type="Proteomes" id="UP001165667"/>
    </source>
</evidence>
<accession>A0AA41YQZ1</accession>
<dbReference type="EMBL" id="JAMOIM010000001">
    <property type="protein sequence ID" value="MCW6506929.1"/>
    <property type="molecule type" value="Genomic_DNA"/>
</dbReference>
<dbReference type="AlphaFoldDB" id="A0AA41YQZ1"/>
<evidence type="ECO:0000259" key="1">
    <source>
        <dbReference type="Pfam" id="PF07978"/>
    </source>
</evidence>
<reference evidence="2" key="1">
    <citation type="submission" date="2022-05" db="EMBL/GenBank/DDBJ databases">
        <authorList>
            <person name="Pankratov T."/>
        </authorList>
    </citation>
    <scope>NUCLEOTIDE SEQUENCE</scope>
    <source>
        <strain evidence="2">BP6-180914</strain>
    </source>
</reference>
<comment type="caution">
    <text evidence="2">The sequence shown here is derived from an EMBL/GenBank/DDBJ whole genome shotgun (WGS) entry which is preliminary data.</text>
</comment>
<dbReference type="RefSeq" id="WP_282583267.1">
    <property type="nucleotide sequence ID" value="NZ_JAMOIM010000001.1"/>
</dbReference>
<keyword evidence="3" id="KW-1185">Reference proteome</keyword>